<organism evidence="2">
    <name type="scientific">viral metagenome</name>
    <dbReference type="NCBI Taxonomy" id="1070528"/>
    <lineage>
        <taxon>unclassified sequences</taxon>
        <taxon>metagenomes</taxon>
        <taxon>organismal metagenomes</taxon>
    </lineage>
</organism>
<name>A0A6C0IBQ7_9ZZZZ</name>
<proteinExistence type="predicted"/>
<protein>
    <submittedName>
        <fullName evidence="2">Uncharacterized protein</fullName>
    </submittedName>
</protein>
<evidence type="ECO:0000313" key="2">
    <source>
        <dbReference type="EMBL" id="QHT90424.1"/>
    </source>
</evidence>
<dbReference type="EMBL" id="MN740154">
    <property type="protein sequence ID" value="QHT90424.1"/>
    <property type="molecule type" value="Genomic_DNA"/>
</dbReference>
<evidence type="ECO:0000256" key="1">
    <source>
        <dbReference type="SAM" id="MobiDB-lite"/>
    </source>
</evidence>
<accession>A0A6C0IBQ7</accession>
<feature type="region of interest" description="Disordered" evidence="1">
    <location>
        <begin position="1"/>
        <end position="39"/>
    </location>
</feature>
<dbReference type="AlphaFoldDB" id="A0A6C0IBQ7"/>
<reference evidence="2" key="1">
    <citation type="journal article" date="2020" name="Nature">
        <title>Giant virus diversity and host interactions through global metagenomics.</title>
        <authorList>
            <person name="Schulz F."/>
            <person name="Roux S."/>
            <person name="Paez-Espino D."/>
            <person name="Jungbluth S."/>
            <person name="Walsh D.A."/>
            <person name="Denef V.J."/>
            <person name="McMahon K.D."/>
            <person name="Konstantinidis K.T."/>
            <person name="Eloe-Fadrosh E.A."/>
            <person name="Kyrpides N.C."/>
            <person name="Woyke T."/>
        </authorList>
    </citation>
    <scope>NUCLEOTIDE SEQUENCE</scope>
    <source>
        <strain evidence="2">GVMAG-M-3300023184-68</strain>
    </source>
</reference>
<sequence>MKTGVANFSDFRSDNGADPFPRIGKADSEETNVENEPNRKAVLNVLIQGLSTTNSEGDRSSTEKLGGFIPVEDAVDEVEMPITISEKSEQKNMKMETYMNRRIDEYIVGFKNDIKSKMSTLEIINQPNSSETELEKMREFLEFIFEYPKLILDKKDFIVSKRRASSSINPDQENQVSVLTFPAHMQCLAKRSDGIQCTRKKKKCCDFCGTHAKLDAIQRTSTPESIQRMEVSAEDIHGIIYYIDRFNNVYNTEDILEGRENPRIIAKATKHSNNMYMIDEFL</sequence>